<reference evidence="7" key="1">
    <citation type="submission" date="2023-01" db="EMBL/GenBank/DDBJ databases">
        <title>Whole genome sequence of Paucibacter sp. S2-9 isolated from pond sediment.</title>
        <authorList>
            <person name="Jung J.Y."/>
        </authorList>
    </citation>
    <scope>NUCLEOTIDE SEQUENCE</scope>
    <source>
        <strain evidence="7">S2-9</strain>
    </source>
</reference>
<dbReference type="PANTHER" id="PTHR37481">
    <property type="entry name" value="LIPOPOLYSACCHARIDE EXPORT SYSTEM PROTEIN LPTC"/>
    <property type="match status" value="1"/>
</dbReference>
<keyword evidence="1" id="KW-1003">Cell membrane</keyword>
<dbReference type="Proteomes" id="UP001177769">
    <property type="component" value="Chromosome"/>
</dbReference>
<dbReference type="GO" id="GO:0005886">
    <property type="term" value="C:plasma membrane"/>
    <property type="evidence" value="ECO:0007669"/>
    <property type="project" value="InterPro"/>
</dbReference>
<dbReference type="GO" id="GO:0030288">
    <property type="term" value="C:outer membrane-bounded periplasmic space"/>
    <property type="evidence" value="ECO:0007669"/>
    <property type="project" value="TreeGrafter"/>
</dbReference>
<gene>
    <name evidence="7" type="primary">lptC</name>
    <name evidence="7" type="ORF">PFX98_06685</name>
</gene>
<evidence type="ECO:0000313" key="8">
    <source>
        <dbReference type="Proteomes" id="UP001177769"/>
    </source>
</evidence>
<evidence type="ECO:0000256" key="3">
    <source>
        <dbReference type="ARBA" id="ARBA00022692"/>
    </source>
</evidence>
<dbReference type="InterPro" id="IPR026265">
    <property type="entry name" value="LptC"/>
</dbReference>
<name>A0AA95NLJ2_9BURK</name>
<keyword evidence="5 6" id="KW-0472">Membrane</keyword>
<dbReference type="RefSeq" id="WP_285234401.1">
    <property type="nucleotide sequence ID" value="NZ_CP116346.1"/>
</dbReference>
<evidence type="ECO:0000313" key="7">
    <source>
        <dbReference type="EMBL" id="WIT13291.1"/>
    </source>
</evidence>
<accession>A0AA95NLJ2</accession>
<dbReference type="PANTHER" id="PTHR37481:SF1">
    <property type="entry name" value="LIPOPOLYSACCHARIDE EXPORT SYSTEM PROTEIN LPTC"/>
    <property type="match status" value="1"/>
</dbReference>
<evidence type="ECO:0000256" key="6">
    <source>
        <dbReference type="SAM" id="Phobius"/>
    </source>
</evidence>
<evidence type="ECO:0000256" key="5">
    <source>
        <dbReference type="ARBA" id="ARBA00023136"/>
    </source>
</evidence>
<sequence>MTTTTARLAPAAAAAPRLRQPLIWRLQALLSAYLPLLMMALLAAGTWWLVKHTPMPDGPMEPVPAKHEPDYQMKGFEMQRFAPTGELRVHLQGAAMRHYPDTDTIELDGVRLQAYGENGSRTEAQARRALSNSDGSEIQLLGEVQVQRYPAKSAAGALPDLQVQGEFLHAFVNTEKLRSHLPVRIATRGGEMRAQNFEYDNLKGLLSFNGPSTARFDPPGLRGKAAKP</sequence>
<dbReference type="AlphaFoldDB" id="A0AA95NLJ2"/>
<dbReference type="Gene3D" id="2.60.450.10">
    <property type="entry name" value="Lipopolysaccharide (LPS) transport protein A like domain"/>
    <property type="match status" value="1"/>
</dbReference>
<feature type="transmembrane region" description="Helical" evidence="6">
    <location>
        <begin position="28"/>
        <end position="50"/>
    </location>
</feature>
<keyword evidence="4 6" id="KW-1133">Transmembrane helix</keyword>
<evidence type="ECO:0000256" key="1">
    <source>
        <dbReference type="ARBA" id="ARBA00022475"/>
    </source>
</evidence>
<dbReference type="GO" id="GO:0017089">
    <property type="term" value="F:glycolipid transfer activity"/>
    <property type="evidence" value="ECO:0007669"/>
    <property type="project" value="TreeGrafter"/>
</dbReference>
<keyword evidence="2" id="KW-0997">Cell inner membrane</keyword>
<dbReference type="GO" id="GO:0015221">
    <property type="term" value="F:lipopolysaccharide transmembrane transporter activity"/>
    <property type="evidence" value="ECO:0007669"/>
    <property type="project" value="InterPro"/>
</dbReference>
<keyword evidence="3 6" id="KW-0812">Transmembrane</keyword>
<keyword evidence="8" id="KW-1185">Reference proteome</keyword>
<dbReference type="KEGG" id="pais:PFX98_06685"/>
<proteinExistence type="predicted"/>
<dbReference type="InterPro" id="IPR010664">
    <property type="entry name" value="LipoPS_assembly_LptC-rel"/>
</dbReference>
<dbReference type="NCBIfam" id="TIGR04409">
    <property type="entry name" value="LptC_YrbK"/>
    <property type="match status" value="1"/>
</dbReference>
<evidence type="ECO:0000256" key="2">
    <source>
        <dbReference type="ARBA" id="ARBA00022519"/>
    </source>
</evidence>
<dbReference type="InterPro" id="IPR052363">
    <property type="entry name" value="LPS_export_LptC"/>
</dbReference>
<dbReference type="Pfam" id="PF06835">
    <property type="entry name" value="LptC"/>
    <property type="match status" value="1"/>
</dbReference>
<organism evidence="7 8">
    <name type="scientific">Paucibacter sediminis</name>
    <dbReference type="NCBI Taxonomy" id="3019553"/>
    <lineage>
        <taxon>Bacteria</taxon>
        <taxon>Pseudomonadati</taxon>
        <taxon>Pseudomonadota</taxon>
        <taxon>Betaproteobacteria</taxon>
        <taxon>Burkholderiales</taxon>
        <taxon>Sphaerotilaceae</taxon>
        <taxon>Roseateles</taxon>
    </lineage>
</organism>
<protein>
    <submittedName>
        <fullName evidence="7">LPS export ABC transporter periplasmic protein LptC</fullName>
    </submittedName>
</protein>
<evidence type="ECO:0000256" key="4">
    <source>
        <dbReference type="ARBA" id="ARBA00022989"/>
    </source>
</evidence>
<dbReference type="EMBL" id="CP116346">
    <property type="protein sequence ID" value="WIT13291.1"/>
    <property type="molecule type" value="Genomic_DNA"/>
</dbReference>